<name>A0A6J5QMQ0_9CAUD</name>
<organism evidence="2">
    <name type="scientific">uncultured Caudovirales phage</name>
    <dbReference type="NCBI Taxonomy" id="2100421"/>
    <lineage>
        <taxon>Viruses</taxon>
        <taxon>Duplodnaviria</taxon>
        <taxon>Heunggongvirae</taxon>
        <taxon>Uroviricota</taxon>
        <taxon>Caudoviricetes</taxon>
        <taxon>Peduoviridae</taxon>
        <taxon>Maltschvirus</taxon>
        <taxon>Maltschvirus maltsch</taxon>
    </lineage>
</organism>
<keyword evidence="1" id="KW-0175">Coiled coil</keyword>
<sequence length="411" mass="43819">MADDVKVKFGGDFTDVAKGAGDAVSKAGSALTSWFGDFKKSTEASILSSLALSSIFGKFTQGVAESLKYFRELDLTMRRFNAGAGGGEMQHLAKYAGEVGVSMETVGRTMNYFSKLQKSATAGNVTHIASLKGLKFTDDEIRKGNISSIEVLKRLSQVYDETGQEAWVAGTAIQLFGTKGAEMMPIIKGGAEQLNEFVKSLGTYSDETVRKMSEMQKQLEKFKRTLADMFINKPLELLANASSEAERSAVFGSVTSQSIGMTGKFKAAGGGTIAQQSKSDAAQIAGELGNSVDAIKETIKYANKQENMSLGVMNSPERKEYFKTLAADLQAMIAKAEAKPKEEAKTPPLLDTIKTMSASSLQAIGGGDITSVLAGTYQTSMLDAAKATAENTRRIAEADNAPKKTITSVAK</sequence>
<accession>A0A6J5QMQ0</accession>
<proteinExistence type="predicted"/>
<reference evidence="2" key="1">
    <citation type="submission" date="2020-05" db="EMBL/GenBank/DDBJ databases">
        <authorList>
            <person name="Chiriac C."/>
            <person name="Salcher M."/>
            <person name="Ghai R."/>
            <person name="Kavagutti S V."/>
        </authorList>
    </citation>
    <scope>NUCLEOTIDE SEQUENCE</scope>
</reference>
<protein>
    <submittedName>
        <fullName evidence="2">Uncharacterized protein</fullName>
    </submittedName>
</protein>
<gene>
    <name evidence="2" type="ORF">UFOVP1118_33</name>
</gene>
<dbReference type="EMBL" id="LR797073">
    <property type="protein sequence ID" value="CAB4185062.1"/>
    <property type="molecule type" value="Genomic_DNA"/>
</dbReference>
<evidence type="ECO:0000256" key="1">
    <source>
        <dbReference type="SAM" id="Coils"/>
    </source>
</evidence>
<evidence type="ECO:0000313" key="2">
    <source>
        <dbReference type="EMBL" id="CAB4185062.1"/>
    </source>
</evidence>
<feature type="coiled-coil region" evidence="1">
    <location>
        <begin position="205"/>
        <end position="232"/>
    </location>
</feature>